<dbReference type="EMBL" id="FNQY01000030">
    <property type="protein sequence ID" value="SEA57944.1"/>
    <property type="molecule type" value="Genomic_DNA"/>
</dbReference>
<protein>
    <recommendedName>
        <fullName evidence="4">DUF4878 domain-containing protein</fullName>
    </recommendedName>
</protein>
<feature type="signal peptide" evidence="1">
    <location>
        <begin position="1"/>
        <end position="23"/>
    </location>
</feature>
<keyword evidence="3" id="KW-1185">Reference proteome</keyword>
<feature type="chain" id="PRO_5011558758" description="DUF4878 domain-containing protein" evidence="1">
    <location>
        <begin position="24"/>
        <end position="136"/>
    </location>
</feature>
<dbReference type="Proteomes" id="UP000199041">
    <property type="component" value="Unassembled WGS sequence"/>
</dbReference>
<evidence type="ECO:0000313" key="2">
    <source>
        <dbReference type="EMBL" id="SEA57944.1"/>
    </source>
</evidence>
<dbReference type="OrthoDB" id="671785at2"/>
<evidence type="ECO:0008006" key="4">
    <source>
        <dbReference type="Google" id="ProtNLM"/>
    </source>
</evidence>
<evidence type="ECO:0000256" key="1">
    <source>
        <dbReference type="SAM" id="SignalP"/>
    </source>
</evidence>
<dbReference type="PROSITE" id="PS51257">
    <property type="entry name" value="PROKAR_LIPOPROTEIN"/>
    <property type="match status" value="1"/>
</dbReference>
<sequence length="136" mass="15044">MKNIVCFALGLVIAIFSSCGSSSDFTPADNALVAAQQFLGGCLKGDFKQAAYYLSADSTNNQQLAALKEAYYHNSSDQRVEYRSSNTIIENDEVVSPSEEIITYQNSYDKITRKLKAVKTDNGWKVDLKYTFSGNL</sequence>
<evidence type="ECO:0000313" key="3">
    <source>
        <dbReference type="Proteomes" id="UP000199041"/>
    </source>
</evidence>
<gene>
    <name evidence="2" type="ORF">SAMN05192529_13018</name>
</gene>
<organism evidence="2 3">
    <name type="scientific">Arachidicoccus rhizosphaerae</name>
    <dbReference type="NCBI Taxonomy" id="551991"/>
    <lineage>
        <taxon>Bacteria</taxon>
        <taxon>Pseudomonadati</taxon>
        <taxon>Bacteroidota</taxon>
        <taxon>Chitinophagia</taxon>
        <taxon>Chitinophagales</taxon>
        <taxon>Chitinophagaceae</taxon>
        <taxon>Arachidicoccus</taxon>
    </lineage>
</organism>
<dbReference type="RefSeq" id="WP_091400940.1">
    <property type="nucleotide sequence ID" value="NZ_FNQY01000030.1"/>
</dbReference>
<name>A0A1H4CC57_9BACT</name>
<dbReference type="AlphaFoldDB" id="A0A1H4CC57"/>
<reference evidence="2 3" key="1">
    <citation type="submission" date="2016-10" db="EMBL/GenBank/DDBJ databases">
        <authorList>
            <person name="de Groot N.N."/>
        </authorList>
    </citation>
    <scope>NUCLEOTIDE SEQUENCE [LARGE SCALE GENOMIC DNA]</scope>
    <source>
        <strain evidence="2 3">Vu-144</strain>
    </source>
</reference>
<proteinExistence type="predicted"/>
<keyword evidence="1" id="KW-0732">Signal</keyword>
<accession>A0A1H4CC57</accession>